<evidence type="ECO:0000256" key="1">
    <source>
        <dbReference type="SAM" id="Phobius"/>
    </source>
</evidence>
<proteinExistence type="predicted"/>
<dbReference type="RefSeq" id="WP_089986216.1">
    <property type="nucleotide sequence ID" value="NZ_FMVP01000008.1"/>
</dbReference>
<name>A0A1H9JJA1_9BACI</name>
<keyword evidence="1" id="KW-1133">Transmembrane helix</keyword>
<accession>A0A1H9JJA1</accession>
<dbReference type="Proteomes" id="UP000199410">
    <property type="component" value="Unassembled WGS sequence"/>
</dbReference>
<comment type="caution">
    <text evidence="2">The sequence shown here is derived from an EMBL/GenBank/DDBJ whole genome shotgun (WGS) entry which is preliminary data.</text>
</comment>
<organism evidence="2 3">
    <name type="scientific">Lysinibacillus fusiformis</name>
    <dbReference type="NCBI Taxonomy" id="28031"/>
    <lineage>
        <taxon>Bacteria</taxon>
        <taxon>Bacillati</taxon>
        <taxon>Bacillota</taxon>
        <taxon>Bacilli</taxon>
        <taxon>Bacillales</taxon>
        <taxon>Bacillaceae</taxon>
        <taxon>Lysinibacillus</taxon>
    </lineage>
</organism>
<protein>
    <submittedName>
        <fullName evidence="2">Uncharacterized protein</fullName>
    </submittedName>
</protein>
<keyword evidence="1" id="KW-0472">Membrane</keyword>
<feature type="transmembrane region" description="Helical" evidence="1">
    <location>
        <begin position="99"/>
        <end position="117"/>
    </location>
</feature>
<evidence type="ECO:0000313" key="2">
    <source>
        <dbReference type="EMBL" id="SEQ86867.1"/>
    </source>
</evidence>
<evidence type="ECO:0000313" key="3">
    <source>
        <dbReference type="Proteomes" id="UP000199410"/>
    </source>
</evidence>
<dbReference type="EMBL" id="FOEL01000008">
    <property type="protein sequence ID" value="SEQ86867.1"/>
    <property type="molecule type" value="Genomic_DNA"/>
</dbReference>
<dbReference type="AlphaFoldDB" id="A0A1H9JJA1"/>
<sequence>MIEKYLSEYKLILSKEYMILLFEIKSALNQPAFNIIEYNGKYFQGGVQDKQVYAMMHQKFADSILKIIRYFNDIDVQKHWNDEVYEKDILNETREHRSIFALFILIGILMILMIVAIKTLDYFIL</sequence>
<reference evidence="2 3" key="1">
    <citation type="submission" date="2016-10" db="EMBL/GenBank/DDBJ databases">
        <authorList>
            <person name="Varghese N."/>
            <person name="Submissions S."/>
        </authorList>
    </citation>
    <scope>NUCLEOTIDE SEQUENCE [LARGE SCALE GENOMIC DNA]</scope>
    <source>
        <strain evidence="2 3">TC-13</strain>
    </source>
</reference>
<gene>
    <name evidence="2" type="ORF">SAMN02787113_02535</name>
</gene>
<keyword evidence="1" id="KW-0812">Transmembrane</keyword>